<protein>
    <submittedName>
        <fullName evidence="2">ZIP family zinc transporter</fullName>
    </submittedName>
</protein>
<gene>
    <name evidence="2" type="ORF">GCM10025874_04290</name>
</gene>
<feature type="transmembrane region" description="Helical" evidence="1">
    <location>
        <begin position="125"/>
        <end position="146"/>
    </location>
</feature>
<sequence length="246" mass="24280">MPPLLVAALAGLASGLALVVGAAVAWFVAVPRWLVAAITAFGAGVLISALAFDLVEEARRTGGFASAMAGFLAGAVVYVLADKALDRLGARSARSRGGSGGSGTGIGIALGALLDGIPETSVQGLGLATSGSLSVAVVAAVIVSNIPEGLSSTADMRRNGRGARSVFLIWGGIAVACTLSAVAGLALLGQAPDAVSSFVTAIAAGAILAMLADTMLPDAYRETKAWTGLLVVLGFFASYGIHELGG</sequence>
<dbReference type="RefSeq" id="WP_284229550.1">
    <property type="nucleotide sequence ID" value="NZ_BSUL01000001.1"/>
</dbReference>
<feature type="transmembrane region" description="Helical" evidence="1">
    <location>
        <begin position="31"/>
        <end position="52"/>
    </location>
</feature>
<dbReference type="EMBL" id="BSUL01000001">
    <property type="protein sequence ID" value="GMA27176.1"/>
    <property type="molecule type" value="Genomic_DNA"/>
</dbReference>
<keyword evidence="1" id="KW-0812">Transmembrane</keyword>
<dbReference type="AlphaFoldDB" id="A0AA37UFJ5"/>
<proteinExistence type="predicted"/>
<evidence type="ECO:0000256" key="1">
    <source>
        <dbReference type="SAM" id="Phobius"/>
    </source>
</evidence>
<dbReference type="Proteomes" id="UP001157160">
    <property type="component" value="Unassembled WGS sequence"/>
</dbReference>
<keyword evidence="1" id="KW-0472">Membrane</keyword>
<comment type="caution">
    <text evidence="2">The sequence shown here is derived from an EMBL/GenBank/DDBJ whole genome shotgun (WGS) entry which is preliminary data.</text>
</comment>
<feature type="transmembrane region" description="Helical" evidence="1">
    <location>
        <begin position="64"/>
        <end position="81"/>
    </location>
</feature>
<feature type="transmembrane region" description="Helical" evidence="1">
    <location>
        <begin position="225"/>
        <end position="242"/>
    </location>
</feature>
<name>A0AA37UFJ5_9MICO</name>
<evidence type="ECO:0000313" key="3">
    <source>
        <dbReference type="Proteomes" id="UP001157160"/>
    </source>
</evidence>
<accession>A0AA37UFJ5</accession>
<feature type="transmembrane region" description="Helical" evidence="1">
    <location>
        <begin position="194"/>
        <end position="213"/>
    </location>
</feature>
<feature type="transmembrane region" description="Helical" evidence="1">
    <location>
        <begin position="167"/>
        <end position="188"/>
    </location>
</feature>
<evidence type="ECO:0000313" key="2">
    <source>
        <dbReference type="EMBL" id="GMA27176.1"/>
    </source>
</evidence>
<keyword evidence="3" id="KW-1185">Reference proteome</keyword>
<reference evidence="2 3" key="1">
    <citation type="journal article" date="2014" name="Int. J. Syst. Evol. Microbiol.">
        <title>Complete genome sequence of Corynebacterium casei LMG S-19264T (=DSM 44701T), isolated from a smear-ripened cheese.</title>
        <authorList>
            <consortium name="US DOE Joint Genome Institute (JGI-PGF)"/>
            <person name="Walter F."/>
            <person name="Albersmeier A."/>
            <person name="Kalinowski J."/>
            <person name="Ruckert C."/>
        </authorList>
    </citation>
    <scope>NUCLEOTIDE SEQUENCE [LARGE SCALE GENOMIC DNA]</scope>
    <source>
        <strain evidence="2 3">NBRC 112289</strain>
    </source>
</reference>
<organism evidence="2 3">
    <name type="scientific">Arenivirga flava</name>
    <dbReference type="NCBI Taxonomy" id="1930060"/>
    <lineage>
        <taxon>Bacteria</taxon>
        <taxon>Bacillati</taxon>
        <taxon>Actinomycetota</taxon>
        <taxon>Actinomycetes</taxon>
        <taxon>Micrococcales</taxon>
        <taxon>Microbacteriaceae</taxon>
        <taxon>Arenivirga</taxon>
    </lineage>
</organism>
<keyword evidence="1" id="KW-1133">Transmembrane helix</keyword>